<dbReference type="Gene3D" id="2.60.210.10">
    <property type="entry name" value="Apoptosis, Tumor Necrosis Factor Receptor Associated Protein 2, Chain A"/>
    <property type="match status" value="1"/>
</dbReference>
<accession>A0A5E4MAG7</accession>
<evidence type="ECO:0000313" key="2">
    <source>
        <dbReference type="EMBL" id="VVC26865.1"/>
    </source>
</evidence>
<keyword evidence="3" id="KW-1185">Reference proteome</keyword>
<sequence length="115" mass="13295">MPNPHLPSEENKSVAENWCYTQVDAVKLSFMWRINNFSLCKKMCDVLKSSAFSSAVNSKLKWCLQTSPKELDEESKDYLSYFLQVSYNKTEVGVKFKFSFLNAKREETIRSSNSS</sequence>
<proteinExistence type="predicted"/>
<dbReference type="EMBL" id="CABPRJ010000050">
    <property type="protein sequence ID" value="VVC26865.1"/>
    <property type="molecule type" value="Genomic_DNA"/>
</dbReference>
<dbReference type="SUPFAM" id="SSF49599">
    <property type="entry name" value="TRAF domain-like"/>
    <property type="match status" value="1"/>
</dbReference>
<name>A0A5E4MAG7_9HEMI</name>
<evidence type="ECO:0000259" key="1">
    <source>
        <dbReference type="PROSITE" id="PS50144"/>
    </source>
</evidence>
<reference evidence="2 3" key="1">
    <citation type="submission" date="2019-08" db="EMBL/GenBank/DDBJ databases">
        <authorList>
            <person name="Alioto T."/>
            <person name="Alioto T."/>
            <person name="Gomez Garrido J."/>
        </authorList>
    </citation>
    <scope>NUCLEOTIDE SEQUENCE [LARGE SCALE GENOMIC DNA]</scope>
</reference>
<feature type="domain" description="MATH" evidence="1">
    <location>
        <begin position="27"/>
        <end position="115"/>
    </location>
</feature>
<dbReference type="Pfam" id="PF22486">
    <property type="entry name" value="MATH_2"/>
    <property type="match status" value="1"/>
</dbReference>
<dbReference type="InterPro" id="IPR002083">
    <property type="entry name" value="MATH/TRAF_dom"/>
</dbReference>
<dbReference type="OrthoDB" id="6359816at2759"/>
<dbReference type="InterPro" id="IPR008974">
    <property type="entry name" value="TRAF-like"/>
</dbReference>
<gene>
    <name evidence="2" type="ORF">CINCED_3A019412</name>
</gene>
<organism evidence="2 3">
    <name type="scientific">Cinara cedri</name>
    <dbReference type="NCBI Taxonomy" id="506608"/>
    <lineage>
        <taxon>Eukaryota</taxon>
        <taxon>Metazoa</taxon>
        <taxon>Ecdysozoa</taxon>
        <taxon>Arthropoda</taxon>
        <taxon>Hexapoda</taxon>
        <taxon>Insecta</taxon>
        <taxon>Pterygota</taxon>
        <taxon>Neoptera</taxon>
        <taxon>Paraneoptera</taxon>
        <taxon>Hemiptera</taxon>
        <taxon>Sternorrhyncha</taxon>
        <taxon>Aphidomorpha</taxon>
        <taxon>Aphidoidea</taxon>
        <taxon>Aphididae</taxon>
        <taxon>Lachninae</taxon>
        <taxon>Cinara</taxon>
    </lineage>
</organism>
<dbReference type="Proteomes" id="UP000325440">
    <property type="component" value="Unassembled WGS sequence"/>
</dbReference>
<evidence type="ECO:0000313" key="3">
    <source>
        <dbReference type="Proteomes" id="UP000325440"/>
    </source>
</evidence>
<dbReference type="PROSITE" id="PS50144">
    <property type="entry name" value="MATH"/>
    <property type="match status" value="1"/>
</dbReference>
<dbReference type="AlphaFoldDB" id="A0A5E4MAG7"/>
<protein>
    <submittedName>
        <fullName evidence="2">TRAF-like,MATH/TRAF domain</fullName>
    </submittedName>
</protein>